<dbReference type="OrthoDB" id="2224399at2759"/>
<reference evidence="1" key="1">
    <citation type="journal article" date="2021" name="Open Biol.">
        <title>Shared evolutionary footprints suggest mitochondrial oxidative damage underlies multiple complex I losses in fungi.</title>
        <authorList>
            <person name="Schikora-Tamarit M.A."/>
            <person name="Marcet-Houben M."/>
            <person name="Nosek J."/>
            <person name="Gabaldon T."/>
        </authorList>
    </citation>
    <scope>NUCLEOTIDE SEQUENCE</scope>
    <source>
        <strain evidence="1">CBS6341</strain>
    </source>
</reference>
<proteinExistence type="predicted"/>
<evidence type="ECO:0000313" key="2">
    <source>
        <dbReference type="Proteomes" id="UP000769528"/>
    </source>
</evidence>
<comment type="caution">
    <text evidence="1">The sequence shown here is derived from an EMBL/GenBank/DDBJ whole genome shotgun (WGS) entry which is preliminary data.</text>
</comment>
<dbReference type="EMBL" id="JAEUBF010000905">
    <property type="protein sequence ID" value="KAH3674226.1"/>
    <property type="molecule type" value="Genomic_DNA"/>
</dbReference>
<evidence type="ECO:0000313" key="1">
    <source>
        <dbReference type="EMBL" id="KAH3674226.1"/>
    </source>
</evidence>
<dbReference type="Proteomes" id="UP000769528">
    <property type="component" value="Unassembled WGS sequence"/>
</dbReference>
<sequence>MDDIWFSIIGLERFSRELNDFLRAKSVDLEAAEKKIYGSTTYYNLYQSGISICFVNLKLDSIDFYQIDKKFKSVDESLLPLEVKHTTTGKTLVEKFGEPLEKGGGFNDKMDIWLRWERIQAEINDRSWETAHNSIWKSITIF</sequence>
<protein>
    <submittedName>
        <fullName evidence="1">Uncharacterized protein</fullName>
    </submittedName>
</protein>
<accession>A0A9P8TDF0</accession>
<organism evidence="1 2">
    <name type="scientific">Wickerhamomyces mucosus</name>
    <dbReference type="NCBI Taxonomy" id="1378264"/>
    <lineage>
        <taxon>Eukaryota</taxon>
        <taxon>Fungi</taxon>
        <taxon>Dikarya</taxon>
        <taxon>Ascomycota</taxon>
        <taxon>Saccharomycotina</taxon>
        <taxon>Saccharomycetes</taxon>
        <taxon>Phaffomycetales</taxon>
        <taxon>Wickerhamomycetaceae</taxon>
        <taxon>Wickerhamomyces</taxon>
    </lineage>
</organism>
<name>A0A9P8TDF0_9ASCO</name>
<keyword evidence="2" id="KW-1185">Reference proteome</keyword>
<dbReference type="AlphaFoldDB" id="A0A9P8TDF0"/>
<reference evidence="1" key="2">
    <citation type="submission" date="2021-01" db="EMBL/GenBank/DDBJ databases">
        <authorList>
            <person name="Schikora-Tamarit M.A."/>
        </authorList>
    </citation>
    <scope>NUCLEOTIDE SEQUENCE</scope>
    <source>
        <strain evidence="1">CBS6341</strain>
    </source>
</reference>
<gene>
    <name evidence="1" type="ORF">WICMUC_003468</name>
</gene>